<dbReference type="SUPFAM" id="SSF56399">
    <property type="entry name" value="ADP-ribosylation"/>
    <property type="match status" value="1"/>
</dbReference>
<accession>A0A8H4YP17</accession>
<evidence type="ECO:0000313" key="7">
    <source>
        <dbReference type="EMBL" id="KAF5231503.1"/>
    </source>
</evidence>
<dbReference type="Proteomes" id="UP000573603">
    <property type="component" value="Unassembled WGS sequence"/>
</dbReference>
<reference evidence="7 8" key="1">
    <citation type="journal article" date="2020" name="BMC Genomics">
        <title>Correction to: Identification and distribution of gene clusters required for synthesis of sphingolipid metabolism inhibitors in diverse species of the filamentous fungus Fusarium.</title>
        <authorList>
            <person name="Kim H.S."/>
            <person name="Lohmar J.M."/>
            <person name="Busman M."/>
            <person name="Brown D.W."/>
            <person name="Naumann T.A."/>
            <person name="Divon H.H."/>
            <person name="Lysoe E."/>
            <person name="Uhlig S."/>
            <person name="Proctor R.H."/>
        </authorList>
    </citation>
    <scope>NUCLEOTIDE SEQUENCE [LARGE SCALE GENOMIC DNA]</scope>
    <source>
        <strain evidence="7 8">NRRL 25214</strain>
    </source>
</reference>
<dbReference type="AlphaFoldDB" id="A0A8H4YP17"/>
<evidence type="ECO:0000313" key="8">
    <source>
        <dbReference type="Proteomes" id="UP000573603"/>
    </source>
</evidence>
<keyword evidence="1 5" id="KW-0328">Glycosyltransferase</keyword>
<comment type="caution">
    <text evidence="7">The sequence shown here is derived from an EMBL/GenBank/DDBJ whole genome shotgun (WGS) entry which is preliminary data.</text>
</comment>
<dbReference type="PANTHER" id="PTHR10459:SF60">
    <property type="entry name" value="POLY [ADP-RIBOSE] POLYMERASE 2"/>
    <property type="match status" value="1"/>
</dbReference>
<keyword evidence="8" id="KW-1185">Reference proteome</keyword>
<dbReference type="Pfam" id="PF00644">
    <property type="entry name" value="PARP"/>
    <property type="match status" value="1"/>
</dbReference>
<dbReference type="GO" id="GO:0003950">
    <property type="term" value="F:NAD+ poly-ADP-ribosyltransferase activity"/>
    <property type="evidence" value="ECO:0007669"/>
    <property type="project" value="UniProtKB-UniRule"/>
</dbReference>
<dbReference type="InterPro" id="IPR050800">
    <property type="entry name" value="ARTD/PARP"/>
</dbReference>
<dbReference type="EMBL" id="JABEVY010000478">
    <property type="protein sequence ID" value="KAF5231503.1"/>
    <property type="molecule type" value="Genomic_DNA"/>
</dbReference>
<dbReference type="GO" id="GO:0005730">
    <property type="term" value="C:nucleolus"/>
    <property type="evidence" value="ECO:0007669"/>
    <property type="project" value="TreeGrafter"/>
</dbReference>
<dbReference type="PANTHER" id="PTHR10459">
    <property type="entry name" value="DNA LIGASE"/>
    <property type="match status" value="1"/>
</dbReference>
<dbReference type="GO" id="GO:0006302">
    <property type="term" value="P:double-strand break repair"/>
    <property type="evidence" value="ECO:0007669"/>
    <property type="project" value="TreeGrafter"/>
</dbReference>
<dbReference type="EC" id="2.4.2.-" evidence="5"/>
<evidence type="ECO:0000256" key="1">
    <source>
        <dbReference type="ARBA" id="ARBA00022676"/>
    </source>
</evidence>
<keyword evidence="3 5" id="KW-0520">NAD</keyword>
<gene>
    <name evidence="7" type="ORF">FANTH_13364</name>
</gene>
<feature type="domain" description="PARP catalytic" evidence="6">
    <location>
        <begin position="1"/>
        <end position="132"/>
    </location>
</feature>
<dbReference type="Gene3D" id="3.90.228.10">
    <property type="match status" value="1"/>
</dbReference>
<dbReference type="GO" id="GO:1990404">
    <property type="term" value="F:NAD+-protein mono-ADP-ribosyltransferase activity"/>
    <property type="evidence" value="ECO:0007669"/>
    <property type="project" value="TreeGrafter"/>
</dbReference>
<evidence type="ECO:0000256" key="5">
    <source>
        <dbReference type="RuleBase" id="RU362114"/>
    </source>
</evidence>
<evidence type="ECO:0000259" key="6">
    <source>
        <dbReference type="PROSITE" id="PS51059"/>
    </source>
</evidence>
<evidence type="ECO:0000256" key="3">
    <source>
        <dbReference type="ARBA" id="ARBA00023027"/>
    </source>
</evidence>
<comment type="catalytic activity">
    <reaction evidence="4">
        <text>NAD(+) + (ADP-D-ribosyl)n-acceptor = nicotinamide + (ADP-D-ribosyl)n+1-acceptor + H(+).</text>
        <dbReference type="EC" id="2.4.2.30"/>
    </reaction>
</comment>
<dbReference type="GO" id="GO:0070212">
    <property type="term" value="P:protein poly-ADP-ribosylation"/>
    <property type="evidence" value="ECO:0007669"/>
    <property type="project" value="TreeGrafter"/>
</dbReference>
<name>A0A8H4YP17_9HYPO</name>
<dbReference type="InterPro" id="IPR012317">
    <property type="entry name" value="Poly(ADP-ribose)pol_cat_dom"/>
</dbReference>
<organism evidence="7 8">
    <name type="scientific">Fusarium anthophilum</name>
    <dbReference type="NCBI Taxonomy" id="48485"/>
    <lineage>
        <taxon>Eukaryota</taxon>
        <taxon>Fungi</taxon>
        <taxon>Dikarya</taxon>
        <taxon>Ascomycota</taxon>
        <taxon>Pezizomycotina</taxon>
        <taxon>Sordariomycetes</taxon>
        <taxon>Hypocreomycetidae</taxon>
        <taxon>Hypocreales</taxon>
        <taxon>Nectriaceae</taxon>
        <taxon>Fusarium</taxon>
        <taxon>Fusarium fujikuroi species complex</taxon>
    </lineage>
</organism>
<proteinExistence type="predicted"/>
<dbReference type="PROSITE" id="PS51059">
    <property type="entry name" value="PARP_CATALYTIC"/>
    <property type="match status" value="1"/>
</dbReference>
<protein>
    <recommendedName>
        <fullName evidence="5">Poly [ADP-ribose] polymerase</fullName>
        <shortName evidence="5">PARP</shortName>
        <ecNumber evidence="5">2.4.2.-</ecNumber>
    </recommendedName>
</protein>
<evidence type="ECO:0000256" key="2">
    <source>
        <dbReference type="ARBA" id="ARBA00022679"/>
    </source>
</evidence>
<sequence>MGLRIAPPEAPVSGYRFGNGIYLADCSSKAADYCYSTETGGEALRILCEAELGNMQTLGKSECKVGPRKWVDAGIVHPSLKGVKMPSPNAKVSETGTSDTELRYNEYICYDVAQIRLRYLLYVKIKKLWNFRVGVIEGSSENQAYSSYT</sequence>
<evidence type="ECO:0000256" key="4">
    <source>
        <dbReference type="ARBA" id="ARBA00033987"/>
    </source>
</evidence>
<keyword evidence="2 5" id="KW-0808">Transferase</keyword>